<evidence type="ECO:0008006" key="3">
    <source>
        <dbReference type="Google" id="ProtNLM"/>
    </source>
</evidence>
<dbReference type="Proteomes" id="UP000594892">
    <property type="component" value="Chromosome 2"/>
</dbReference>
<name>A0AAP9Y327_BURGL</name>
<evidence type="ECO:0000313" key="1">
    <source>
        <dbReference type="EMBL" id="QPQ93215.1"/>
    </source>
</evidence>
<sequence length="97" mass="10684">MPYFTVRVVLHDIPNKHHATYVTLHEEMEKGGFEREIVGKNGTYQLPPAEYLFNGTLTAVQVQEKATAIANKVHAKNGVLVTQAAPNGHAWCGLDTV</sequence>
<dbReference type="GeneID" id="45698312"/>
<reference evidence="1 2" key="1">
    <citation type="submission" date="2020-12" db="EMBL/GenBank/DDBJ databases">
        <title>FDA dAtabase for Regulatory Grade micrObial Sequences (FDA-ARGOS): Supporting development and validation of Infectious Disease Dx tests.</title>
        <authorList>
            <person name="Minogue T."/>
            <person name="Wolcott M."/>
            <person name="Wasieloski L."/>
            <person name="Aguilar W."/>
            <person name="Moore D."/>
            <person name="Jaissle J."/>
            <person name="Tallon L."/>
            <person name="Sadzewicz L."/>
            <person name="Zhao X."/>
            <person name="Boylan J."/>
            <person name="Ott S."/>
            <person name="Bowen H."/>
            <person name="Vavikolanu K."/>
            <person name="Mehta A."/>
            <person name="Aluvathingal J."/>
            <person name="Nadendla S."/>
            <person name="Yan Y."/>
            <person name="Sichtig H."/>
        </authorList>
    </citation>
    <scope>NUCLEOTIDE SEQUENCE [LARGE SCALE GENOMIC DNA]</scope>
    <source>
        <strain evidence="1 2">FDAARGOS_949</strain>
    </source>
</reference>
<organism evidence="1 2">
    <name type="scientific">Burkholderia glumae</name>
    <name type="common">Pseudomonas glumae</name>
    <dbReference type="NCBI Taxonomy" id="337"/>
    <lineage>
        <taxon>Bacteria</taxon>
        <taxon>Pseudomonadati</taxon>
        <taxon>Pseudomonadota</taxon>
        <taxon>Betaproteobacteria</taxon>
        <taxon>Burkholderiales</taxon>
        <taxon>Burkholderiaceae</taxon>
        <taxon>Burkholderia</taxon>
    </lineage>
</organism>
<evidence type="ECO:0000313" key="2">
    <source>
        <dbReference type="Proteomes" id="UP000594892"/>
    </source>
</evidence>
<protein>
    <recommendedName>
        <fullName evidence="3">DUF2622 domain-containing protein</fullName>
    </recommendedName>
</protein>
<accession>A0AAP9Y327</accession>
<dbReference type="AlphaFoldDB" id="A0AAP9Y327"/>
<proteinExistence type="predicted"/>
<dbReference type="EMBL" id="CP065601">
    <property type="protein sequence ID" value="QPQ93215.1"/>
    <property type="molecule type" value="Genomic_DNA"/>
</dbReference>
<dbReference type="RefSeq" id="WP_042967364.1">
    <property type="nucleotide sequence ID" value="NZ_CP033641.1"/>
</dbReference>
<gene>
    <name evidence="1" type="ORF">I6H06_13110</name>
</gene>